<reference evidence="2" key="1">
    <citation type="submission" date="2014-09" db="EMBL/GenBank/DDBJ databases">
        <authorList>
            <person name="Sharma Rahul"/>
            <person name="Thines Marco"/>
        </authorList>
    </citation>
    <scope>NUCLEOTIDE SEQUENCE [LARGE SCALE GENOMIC DNA]</scope>
</reference>
<dbReference type="OrthoDB" id="61150at2759"/>
<protein>
    <submittedName>
        <fullName evidence="1">Uncharacterized protein</fullName>
    </submittedName>
</protein>
<dbReference type="RefSeq" id="XP_024583642.1">
    <property type="nucleotide sequence ID" value="XM_024718221.1"/>
</dbReference>
<keyword evidence="2" id="KW-1185">Reference proteome</keyword>
<evidence type="ECO:0000313" key="2">
    <source>
        <dbReference type="Proteomes" id="UP000054928"/>
    </source>
</evidence>
<accession>A0A0P1AZW0</accession>
<organism evidence="1 2">
    <name type="scientific">Plasmopara halstedii</name>
    <name type="common">Downy mildew of sunflower</name>
    <dbReference type="NCBI Taxonomy" id="4781"/>
    <lineage>
        <taxon>Eukaryota</taxon>
        <taxon>Sar</taxon>
        <taxon>Stramenopiles</taxon>
        <taxon>Oomycota</taxon>
        <taxon>Peronosporomycetes</taxon>
        <taxon>Peronosporales</taxon>
        <taxon>Peronosporaceae</taxon>
        <taxon>Plasmopara</taxon>
    </lineage>
</organism>
<dbReference type="OMA" id="SHNESIW"/>
<name>A0A0P1AZW0_PLAHL</name>
<proteinExistence type="predicted"/>
<sequence>MVATSTSKSSTDVGLTTAAARNSDKCRYKTGKCLNPRSSKRNGQPHQLCLFHRDKANMIQRRFDRQKRQIARTQKLCESQGHESPTSISMLDWSALAELVPPTESMCSTSFSSLKSEDIQTFSSKSSDCSHNESIWTDLCDTKSVHFDEYLDMQFSLNCYPNYLSTDEIDFLCAAVLE</sequence>
<dbReference type="Proteomes" id="UP000054928">
    <property type="component" value="Unassembled WGS sequence"/>
</dbReference>
<dbReference type="EMBL" id="CCYD01002371">
    <property type="protein sequence ID" value="CEG47273.1"/>
    <property type="molecule type" value="Genomic_DNA"/>
</dbReference>
<dbReference type="AlphaFoldDB" id="A0A0P1AZW0"/>
<dbReference type="GeneID" id="36398974"/>
<evidence type="ECO:0000313" key="1">
    <source>
        <dbReference type="EMBL" id="CEG47273.1"/>
    </source>
</evidence>